<dbReference type="Proteomes" id="UP000037962">
    <property type="component" value="Unassembled WGS sequence"/>
</dbReference>
<comment type="caution">
    <text evidence="1">The sequence shown here is derived from an EMBL/GenBank/DDBJ whole genome shotgun (WGS) entry which is preliminary data.</text>
</comment>
<evidence type="ECO:0000313" key="3">
    <source>
        <dbReference type="Proteomes" id="UP000037843"/>
    </source>
</evidence>
<keyword evidence="4" id="KW-1185">Reference proteome</keyword>
<dbReference type="Proteomes" id="UP000037843">
    <property type="component" value="Unassembled WGS sequence"/>
</dbReference>
<reference evidence="3 4" key="1">
    <citation type="submission" date="2015-09" db="EMBL/GenBank/DDBJ databases">
        <title>Genome Sequences of Mycobacterium immunogenum Isolates, Recuperated from a Chloraminated Drinking Water Distribution System Simulator Subjected to Episodes of Nitrification.</title>
        <authorList>
            <person name="Gomez-Alvarez V."/>
            <person name="Revetta R.P."/>
        </authorList>
    </citation>
    <scope>NUCLEOTIDE SEQUENCE [LARGE SCALE GENOMIC DNA]</scope>
    <source>
        <strain evidence="1 3">H008</strain>
        <strain evidence="2 4">H076</strain>
    </source>
</reference>
<dbReference type="EMBL" id="LJFO01000004">
    <property type="protein sequence ID" value="KPG13323.1"/>
    <property type="molecule type" value="Genomic_DNA"/>
</dbReference>
<evidence type="ECO:0000313" key="4">
    <source>
        <dbReference type="Proteomes" id="UP000037962"/>
    </source>
</evidence>
<organism evidence="1 3">
    <name type="scientific">Mycobacteroides immunogenum</name>
    <dbReference type="NCBI Taxonomy" id="83262"/>
    <lineage>
        <taxon>Bacteria</taxon>
        <taxon>Bacillati</taxon>
        <taxon>Actinomycetota</taxon>
        <taxon>Actinomycetes</taxon>
        <taxon>Mycobacteriales</taxon>
        <taxon>Mycobacteriaceae</taxon>
        <taxon>Mycobacteroides</taxon>
    </lineage>
</organism>
<dbReference type="EMBL" id="LJFS01000018">
    <property type="protein sequence ID" value="KPG32967.1"/>
    <property type="molecule type" value="Genomic_DNA"/>
</dbReference>
<name>A0A7V8RX91_9MYCO</name>
<sequence>MTPFAWSRKNGYAFPEEPSDWIAYERAQAHTALTRFVRLITGTVYPHQQLLPHDDYARLLLDQLVGVRASLESITRLAS</sequence>
<dbReference type="KEGG" id="miz:BAB75_02885"/>
<proteinExistence type="predicted"/>
<protein>
    <submittedName>
        <fullName evidence="1">Uncharacterized protein</fullName>
    </submittedName>
</protein>
<dbReference type="AlphaFoldDB" id="A0A7V8RX91"/>
<gene>
    <name evidence="1" type="ORF">AN908_10675</name>
    <name evidence="2" type="ORF">AN912_15590</name>
</gene>
<evidence type="ECO:0000313" key="1">
    <source>
        <dbReference type="EMBL" id="KPG13323.1"/>
    </source>
</evidence>
<evidence type="ECO:0000313" key="2">
    <source>
        <dbReference type="EMBL" id="KPG32967.1"/>
    </source>
</evidence>
<accession>A0A7V8RX91</accession>